<dbReference type="Proteomes" id="UP000012179">
    <property type="component" value="Chromosome"/>
</dbReference>
<dbReference type="EMBL" id="CP021106">
    <property type="protein sequence ID" value="ARO88181.1"/>
    <property type="molecule type" value="Genomic_DNA"/>
</dbReference>
<keyword evidence="2" id="KW-1185">Reference proteome</keyword>
<sequence length="111" mass="12722">MFKLVKKTSIWWPVTVQVPQDGGKTQPRRLQAEFKLLSQPQIDELLQESPHDVEFLCEVVTDWKDVADEDGQPLVCSPEQRLELFEIGYVRAGFFEAFWKANSGRAAALKN</sequence>
<gene>
    <name evidence="1" type="ORF">EBAPG3_010545</name>
</gene>
<organism evidence="1 2">
    <name type="scientific">Nitrosospira lacus</name>
    <dbReference type="NCBI Taxonomy" id="1288494"/>
    <lineage>
        <taxon>Bacteria</taxon>
        <taxon>Pseudomonadati</taxon>
        <taxon>Pseudomonadota</taxon>
        <taxon>Betaproteobacteria</taxon>
        <taxon>Nitrosomonadales</taxon>
        <taxon>Nitrosomonadaceae</taxon>
        <taxon>Nitrosospira</taxon>
    </lineage>
</organism>
<evidence type="ECO:0000313" key="2">
    <source>
        <dbReference type="Proteomes" id="UP000012179"/>
    </source>
</evidence>
<dbReference type="AlphaFoldDB" id="A0A1W6SQW4"/>
<protein>
    <submittedName>
        <fullName evidence="1">Uncharacterized protein</fullName>
    </submittedName>
</protein>
<evidence type="ECO:0000313" key="1">
    <source>
        <dbReference type="EMBL" id="ARO88181.1"/>
    </source>
</evidence>
<dbReference type="OrthoDB" id="7690128at2"/>
<dbReference type="KEGG" id="nlc:EBAPG3_010545"/>
<accession>A0A1W6SQW4</accession>
<dbReference type="RefSeq" id="WP_004181385.1">
    <property type="nucleotide sequence ID" value="NZ_CP021106.3"/>
</dbReference>
<name>A0A1W6SQW4_9PROT</name>
<dbReference type="eggNOG" id="ENOG50334D9">
    <property type="taxonomic scope" value="Bacteria"/>
</dbReference>
<proteinExistence type="predicted"/>
<reference evidence="1 2" key="1">
    <citation type="journal article" date="2015" name="Int. J. Syst. Evol. Microbiol.">
        <title>Nitrosospira lacus sp. nov., a psychrotolerant, ammonia-oxidizing bacterium from sandy lake sediment.</title>
        <authorList>
            <person name="Urakawa H."/>
            <person name="Garcia J.C."/>
            <person name="Nielsen J.L."/>
            <person name="Le V.Q."/>
            <person name="Kozlowski J.A."/>
            <person name="Stein L.Y."/>
            <person name="Lim C.K."/>
            <person name="Pommerening-Roser A."/>
            <person name="Martens-Habbena W."/>
            <person name="Stahl D.A."/>
            <person name="Klotz M.G."/>
        </authorList>
    </citation>
    <scope>NUCLEOTIDE SEQUENCE [LARGE SCALE GENOMIC DNA]</scope>
    <source>
        <strain evidence="1 2">APG3</strain>
    </source>
</reference>